<dbReference type="PROSITE" id="PS50061">
    <property type="entry name" value="ETS_DOMAIN_3"/>
    <property type="match status" value="1"/>
</dbReference>
<dbReference type="InterPro" id="IPR046328">
    <property type="entry name" value="ETS_fam"/>
</dbReference>
<feature type="region of interest" description="Disordered" evidence="6">
    <location>
        <begin position="299"/>
        <end position="348"/>
    </location>
</feature>
<evidence type="ECO:0000313" key="9">
    <source>
        <dbReference type="RefSeq" id="XP_030370354.1"/>
    </source>
</evidence>
<dbReference type="Proteomes" id="UP000504634">
    <property type="component" value="Unplaced"/>
</dbReference>
<dbReference type="GO" id="GO:0030154">
    <property type="term" value="P:cell differentiation"/>
    <property type="evidence" value="ECO:0007669"/>
    <property type="project" value="TreeGrafter"/>
</dbReference>
<reference evidence="9" key="1">
    <citation type="submission" date="2025-08" db="UniProtKB">
        <authorList>
            <consortium name="RefSeq"/>
        </authorList>
    </citation>
    <scope>IDENTIFICATION</scope>
    <source>
        <strain evidence="9">11010-0011.00</strain>
        <tissue evidence="9">Whole body</tissue>
    </source>
</reference>
<evidence type="ECO:0000256" key="6">
    <source>
        <dbReference type="SAM" id="MobiDB-lite"/>
    </source>
</evidence>
<dbReference type="PRINTS" id="PR00454">
    <property type="entry name" value="ETSDOMAIN"/>
</dbReference>
<dbReference type="FunFam" id="1.10.10.10:FF:000121">
    <property type="entry name" value="ETS translocation variant 5"/>
    <property type="match status" value="1"/>
</dbReference>
<evidence type="ECO:0000256" key="1">
    <source>
        <dbReference type="ARBA" id="ARBA00004123"/>
    </source>
</evidence>
<feature type="compositionally biased region" description="Basic residues" evidence="6">
    <location>
        <begin position="30"/>
        <end position="48"/>
    </location>
</feature>
<accession>A0A6J2T307</accession>
<dbReference type="InterPro" id="IPR000418">
    <property type="entry name" value="Ets_dom"/>
</dbReference>
<dbReference type="SUPFAM" id="SSF46785">
    <property type="entry name" value="Winged helix' DNA-binding domain"/>
    <property type="match status" value="1"/>
</dbReference>
<organism evidence="8 9">
    <name type="scientific">Drosophila lebanonensis</name>
    <name type="common">Fruit fly</name>
    <name type="synonym">Scaptodrosophila lebanonensis</name>
    <dbReference type="NCBI Taxonomy" id="7225"/>
    <lineage>
        <taxon>Eukaryota</taxon>
        <taxon>Metazoa</taxon>
        <taxon>Ecdysozoa</taxon>
        <taxon>Arthropoda</taxon>
        <taxon>Hexapoda</taxon>
        <taxon>Insecta</taxon>
        <taxon>Pterygota</taxon>
        <taxon>Neoptera</taxon>
        <taxon>Endopterygota</taxon>
        <taxon>Diptera</taxon>
        <taxon>Brachycera</taxon>
        <taxon>Muscomorpha</taxon>
        <taxon>Ephydroidea</taxon>
        <taxon>Drosophilidae</taxon>
        <taxon>Scaptodrosophila</taxon>
    </lineage>
</organism>
<dbReference type="OrthoDB" id="10067219at2759"/>
<dbReference type="PROSITE" id="PS00346">
    <property type="entry name" value="ETS_DOMAIN_2"/>
    <property type="match status" value="1"/>
</dbReference>
<evidence type="ECO:0000313" key="8">
    <source>
        <dbReference type="Proteomes" id="UP000504634"/>
    </source>
</evidence>
<dbReference type="SMART" id="SM00413">
    <property type="entry name" value="ETS"/>
    <property type="match status" value="1"/>
</dbReference>
<feature type="domain" description="ETS" evidence="7">
    <location>
        <begin position="473"/>
        <end position="554"/>
    </location>
</feature>
<dbReference type="GeneID" id="115620973"/>
<name>A0A6J2T307_DROLE</name>
<dbReference type="PANTHER" id="PTHR11849">
    <property type="entry name" value="ETS"/>
    <property type="match status" value="1"/>
</dbReference>
<sequence>MDTAKLTDYGEAKSHLEQLQQTLTHLDPHTHHHPHHPHHHHHHHHHLPHQGLYHTVPNTSTITTDSVVSCVTSTLPAQGKSSCSNLDSERKKCSSHNDLDVGHTLMEAICTHGHLHGQKSPCCLVSSSPPPLPLPPPPPTVPTAALINVSAASTNGNGSTLCNDLARESSWYHHHHHHHHHDELVMYTGPTPTAAAAIGKFGLDTSTEGYLNARYNVNVKGVRHERTSTFFDIPAVTHPYCYRFPSSPPAGILKKSDEVAAAAAAYCNDAATVAAVSSGGVPLGGHHFQHNTKIEHADSTTTTAAVAAAASAQQQQQQQQHQQLHQQQQQQHAQLHQHSSHQHQHQAHLAPVHSAYKFTHTAVISSSGVYANPTHYAQQQQQQQQAHHGTNGIYRELSPTTAVAGTGESELKYDSSPYNATISSTYTAALRPNAVDSTTATVSSSDAELRLDQFYASGAISTSQSISQRRGSLQLWQFLVALLDEPTTSASCIAWTGRGMEFKLIEPEEVARRWGIQKNRPAMNYDKLSRSLRYYYEKGIMQKVNGERYVYRFVCDPDALFNMAYGHLTGKGDQHHHQLTLSLTKPVSAEASLRAHKMPTTTVTTTAASDYYDAGLHKYQ</sequence>
<dbReference type="GO" id="GO:0000981">
    <property type="term" value="F:DNA-binding transcription factor activity, RNA polymerase II-specific"/>
    <property type="evidence" value="ECO:0007669"/>
    <property type="project" value="TreeGrafter"/>
</dbReference>
<dbReference type="PROSITE" id="PS00345">
    <property type="entry name" value="ETS_DOMAIN_1"/>
    <property type="match status" value="1"/>
</dbReference>
<dbReference type="GO" id="GO:0005634">
    <property type="term" value="C:nucleus"/>
    <property type="evidence" value="ECO:0007669"/>
    <property type="project" value="UniProtKB-SubCell"/>
</dbReference>
<comment type="subcellular location">
    <subcellularLocation>
        <location evidence="1 5">Nucleus</location>
    </subcellularLocation>
</comment>
<evidence type="ECO:0000256" key="2">
    <source>
        <dbReference type="ARBA" id="ARBA00005562"/>
    </source>
</evidence>
<evidence type="ECO:0000256" key="3">
    <source>
        <dbReference type="ARBA" id="ARBA00023125"/>
    </source>
</evidence>
<keyword evidence="8" id="KW-1185">Reference proteome</keyword>
<dbReference type="Pfam" id="PF00178">
    <property type="entry name" value="Ets"/>
    <property type="match status" value="1"/>
</dbReference>
<protein>
    <submittedName>
        <fullName evidence="9">ETV5-related protein Ets96B</fullName>
    </submittedName>
</protein>
<feature type="compositionally biased region" description="Low complexity" evidence="6">
    <location>
        <begin position="307"/>
        <end position="337"/>
    </location>
</feature>
<dbReference type="GO" id="GO:0043565">
    <property type="term" value="F:sequence-specific DNA binding"/>
    <property type="evidence" value="ECO:0007669"/>
    <property type="project" value="InterPro"/>
</dbReference>
<evidence type="ECO:0000256" key="4">
    <source>
        <dbReference type="ARBA" id="ARBA00023242"/>
    </source>
</evidence>
<dbReference type="AlphaFoldDB" id="A0A6J2T307"/>
<dbReference type="InterPro" id="IPR036388">
    <property type="entry name" value="WH-like_DNA-bd_sf"/>
</dbReference>
<comment type="similarity">
    <text evidence="2 5">Belongs to the ETS family.</text>
</comment>
<proteinExistence type="inferred from homology"/>
<keyword evidence="3 5" id="KW-0238">DNA-binding</keyword>
<dbReference type="InterPro" id="IPR036390">
    <property type="entry name" value="WH_DNA-bd_sf"/>
</dbReference>
<dbReference type="PANTHER" id="PTHR11849:SF282">
    <property type="entry name" value="ETV5-RELATED PROTEIN ETS96B"/>
    <property type="match status" value="1"/>
</dbReference>
<keyword evidence="4 5" id="KW-0539">Nucleus</keyword>
<dbReference type="Gene3D" id="1.10.10.10">
    <property type="entry name" value="Winged helix-like DNA-binding domain superfamily/Winged helix DNA-binding domain"/>
    <property type="match status" value="1"/>
</dbReference>
<evidence type="ECO:0000259" key="7">
    <source>
        <dbReference type="PROSITE" id="PS50061"/>
    </source>
</evidence>
<dbReference type="RefSeq" id="XP_030370354.1">
    <property type="nucleotide sequence ID" value="XM_030514494.1"/>
</dbReference>
<evidence type="ECO:0000256" key="5">
    <source>
        <dbReference type="RuleBase" id="RU004019"/>
    </source>
</evidence>
<feature type="region of interest" description="Disordered" evidence="6">
    <location>
        <begin position="27"/>
        <end position="49"/>
    </location>
</feature>
<gene>
    <name evidence="9" type="primary">LOC115620973</name>
</gene>